<keyword evidence="4 6" id="KW-0694">RNA-binding</keyword>
<reference evidence="10 11" key="1">
    <citation type="submission" date="2006-10" db="EMBL/GenBank/DDBJ databases">
        <title>The Genome Sequence of Batrachochytrium dendrobatidis JEL423.</title>
        <authorList>
            <consortium name="The Broad Institute Genome Sequencing Platform"/>
            <person name="Birren B."/>
            <person name="Lander E."/>
            <person name="Galagan J."/>
            <person name="Cuomo C."/>
            <person name="Devon K."/>
            <person name="Jaffe D."/>
            <person name="Butler J."/>
            <person name="Alvarez P."/>
            <person name="Gnerre S."/>
            <person name="Grabherr M."/>
            <person name="Kleber M."/>
            <person name="Mauceli E."/>
            <person name="Brockman W."/>
            <person name="Young S."/>
            <person name="LaButti K."/>
            <person name="Sykes S."/>
            <person name="DeCaprio D."/>
            <person name="Crawford M."/>
            <person name="Koehrsen M."/>
            <person name="Engels R."/>
            <person name="Montgomery P."/>
            <person name="Pearson M."/>
            <person name="Howarth C."/>
            <person name="Larson L."/>
            <person name="White J."/>
            <person name="O'Leary S."/>
            <person name="Kodira C."/>
            <person name="Zeng Q."/>
            <person name="Yandava C."/>
            <person name="Alvarado L."/>
            <person name="Longcore J."/>
            <person name="James T."/>
        </authorList>
    </citation>
    <scope>NUCLEOTIDE SEQUENCE [LARGE SCALE GENOMIC DNA]</scope>
    <source>
        <strain evidence="10 11">JEL423</strain>
    </source>
</reference>
<dbReference type="AlphaFoldDB" id="A0A177WNW9"/>
<sequence length="123" mass="14049">MGIHTPSLALVLIPSLFNSIVGRLPRDITEREVERLAREFGRIRDVRCLNGFAFVEYSDSRDARDCVRELDGSRYDRERLSVQPAKSGSDRRDRPASSSLRRGDYGIVVQGLPARTSWQNYLH</sequence>
<name>A0A177WNW9_BATDL</name>
<evidence type="ECO:0000256" key="7">
    <source>
        <dbReference type="SAM" id="MobiDB-lite"/>
    </source>
</evidence>
<proteinExistence type="predicted"/>
<reference evidence="10 11" key="2">
    <citation type="submission" date="2016-05" db="EMBL/GenBank/DDBJ databases">
        <title>Lineage-specific infection strategies underlie the spectrum of fungal disease in amphibians.</title>
        <authorList>
            <person name="Cuomo C.A."/>
            <person name="Farrer R.A."/>
            <person name="James T."/>
            <person name="Longcore J."/>
            <person name="Birren B."/>
        </authorList>
    </citation>
    <scope>NUCLEOTIDE SEQUENCE [LARGE SCALE GENOMIC DNA]</scope>
    <source>
        <strain evidence="10 11">JEL423</strain>
    </source>
</reference>
<dbReference type="InterPro" id="IPR000504">
    <property type="entry name" value="RRM_dom"/>
</dbReference>
<accession>A0A177WNW9</accession>
<evidence type="ECO:0000313" key="11">
    <source>
        <dbReference type="Proteomes" id="UP000077115"/>
    </source>
</evidence>
<comment type="subcellular location">
    <subcellularLocation>
        <location evidence="1">Nucleus</location>
    </subcellularLocation>
</comment>
<evidence type="ECO:0000256" key="4">
    <source>
        <dbReference type="ARBA" id="ARBA00022884"/>
    </source>
</evidence>
<feature type="region of interest" description="Disordered" evidence="7">
    <location>
        <begin position="77"/>
        <end position="102"/>
    </location>
</feature>
<keyword evidence="8" id="KW-0732">Signal</keyword>
<dbReference type="PANTHER" id="PTHR23003">
    <property type="entry name" value="RNA RECOGNITION MOTIF RRM DOMAIN CONTAINING PROTEIN"/>
    <property type="match status" value="1"/>
</dbReference>
<feature type="chain" id="PRO_5008077734" description="RRM domain-containing protein" evidence="8">
    <location>
        <begin position="23"/>
        <end position="123"/>
    </location>
</feature>
<evidence type="ECO:0000256" key="2">
    <source>
        <dbReference type="ARBA" id="ARBA00022664"/>
    </source>
</evidence>
<evidence type="ECO:0000256" key="5">
    <source>
        <dbReference type="ARBA" id="ARBA00023242"/>
    </source>
</evidence>
<dbReference type="GO" id="GO:0003729">
    <property type="term" value="F:mRNA binding"/>
    <property type="evidence" value="ECO:0007669"/>
    <property type="project" value="TreeGrafter"/>
</dbReference>
<dbReference type="PANTHER" id="PTHR23003:SF62">
    <property type="entry name" value="SERINE_ARGININE (SR)-TYPE SHUTTLING MRNA BINDING PROTEIN NPL3"/>
    <property type="match status" value="1"/>
</dbReference>
<dbReference type="GO" id="GO:0005634">
    <property type="term" value="C:nucleus"/>
    <property type="evidence" value="ECO:0007669"/>
    <property type="project" value="UniProtKB-SubCell"/>
</dbReference>
<evidence type="ECO:0000256" key="8">
    <source>
        <dbReference type="SAM" id="SignalP"/>
    </source>
</evidence>
<dbReference type="SMART" id="SM00360">
    <property type="entry name" value="RRM"/>
    <property type="match status" value="1"/>
</dbReference>
<keyword evidence="2" id="KW-0507">mRNA processing</keyword>
<evidence type="ECO:0000256" key="6">
    <source>
        <dbReference type="PROSITE-ProRule" id="PRU00176"/>
    </source>
</evidence>
<dbReference type="OrthoDB" id="1099063at2759"/>
<dbReference type="PROSITE" id="PS50102">
    <property type="entry name" value="RRM"/>
    <property type="match status" value="1"/>
</dbReference>
<evidence type="ECO:0000259" key="9">
    <source>
        <dbReference type="PROSITE" id="PS50102"/>
    </source>
</evidence>
<feature type="signal peptide" evidence="8">
    <location>
        <begin position="1"/>
        <end position="22"/>
    </location>
</feature>
<evidence type="ECO:0000256" key="3">
    <source>
        <dbReference type="ARBA" id="ARBA00022737"/>
    </source>
</evidence>
<dbReference type="GO" id="GO:0006397">
    <property type="term" value="P:mRNA processing"/>
    <property type="evidence" value="ECO:0007669"/>
    <property type="project" value="UniProtKB-KW"/>
</dbReference>
<dbReference type="EMBL" id="DS022306">
    <property type="protein sequence ID" value="OAJ41808.1"/>
    <property type="molecule type" value="Genomic_DNA"/>
</dbReference>
<dbReference type="Gene3D" id="3.30.70.330">
    <property type="match status" value="1"/>
</dbReference>
<dbReference type="STRING" id="403673.A0A177WNW9"/>
<evidence type="ECO:0000313" key="10">
    <source>
        <dbReference type="EMBL" id="OAJ41808.1"/>
    </source>
</evidence>
<protein>
    <recommendedName>
        <fullName evidence="9">RRM domain-containing protein</fullName>
    </recommendedName>
</protein>
<gene>
    <name evidence="10" type="ORF">BDEG_25350</name>
</gene>
<dbReference type="InterPro" id="IPR012677">
    <property type="entry name" value="Nucleotide-bd_a/b_plait_sf"/>
</dbReference>
<keyword evidence="3" id="KW-0677">Repeat</keyword>
<dbReference type="VEuPathDB" id="FungiDB:BDEG_25350"/>
<feature type="domain" description="RRM" evidence="9">
    <location>
        <begin position="17"/>
        <end position="87"/>
    </location>
</feature>
<dbReference type="InterPro" id="IPR035979">
    <property type="entry name" value="RBD_domain_sf"/>
</dbReference>
<keyword evidence="5" id="KW-0539">Nucleus</keyword>
<organism evidence="10 11">
    <name type="scientific">Batrachochytrium dendrobatidis (strain JEL423)</name>
    <dbReference type="NCBI Taxonomy" id="403673"/>
    <lineage>
        <taxon>Eukaryota</taxon>
        <taxon>Fungi</taxon>
        <taxon>Fungi incertae sedis</taxon>
        <taxon>Chytridiomycota</taxon>
        <taxon>Chytridiomycota incertae sedis</taxon>
        <taxon>Chytridiomycetes</taxon>
        <taxon>Rhizophydiales</taxon>
        <taxon>Rhizophydiales incertae sedis</taxon>
        <taxon>Batrachochytrium</taxon>
    </lineage>
</organism>
<dbReference type="GO" id="GO:0005737">
    <property type="term" value="C:cytoplasm"/>
    <property type="evidence" value="ECO:0007669"/>
    <property type="project" value="TreeGrafter"/>
</dbReference>
<dbReference type="Pfam" id="PF00076">
    <property type="entry name" value="RRM_1"/>
    <property type="match status" value="1"/>
</dbReference>
<dbReference type="SUPFAM" id="SSF54928">
    <property type="entry name" value="RNA-binding domain, RBD"/>
    <property type="match status" value="1"/>
</dbReference>
<evidence type="ECO:0000256" key="1">
    <source>
        <dbReference type="ARBA" id="ARBA00004123"/>
    </source>
</evidence>
<dbReference type="Proteomes" id="UP000077115">
    <property type="component" value="Unassembled WGS sequence"/>
</dbReference>
<dbReference type="InterPro" id="IPR050374">
    <property type="entry name" value="RRT5_SRSF_SR"/>
</dbReference>